<dbReference type="PANTHER" id="PTHR43976">
    <property type="entry name" value="SHORT CHAIN DEHYDROGENASE"/>
    <property type="match status" value="1"/>
</dbReference>
<dbReference type="AlphaFoldDB" id="A0A2T4IMR4"/>
<comment type="similarity">
    <text evidence="1 3">Belongs to the short-chain dehydrogenases/reductases (SDR) family.</text>
</comment>
<dbReference type="InterPro" id="IPR051911">
    <property type="entry name" value="SDR_oxidoreductase"/>
</dbReference>
<dbReference type="PANTHER" id="PTHR43976:SF16">
    <property type="entry name" value="SHORT-CHAIN DEHYDROGENASE_REDUCTASE FAMILY PROTEIN"/>
    <property type="match status" value="1"/>
</dbReference>
<dbReference type="RefSeq" id="WP_107652475.1">
    <property type="nucleotide sequence ID" value="NZ_PZJX01000054.1"/>
</dbReference>
<protein>
    <submittedName>
        <fullName evidence="4">Short chain dehydrogenase</fullName>
    </submittedName>
</protein>
<keyword evidence="2" id="KW-0560">Oxidoreductase</keyword>
<evidence type="ECO:0000256" key="2">
    <source>
        <dbReference type="ARBA" id="ARBA00023002"/>
    </source>
</evidence>
<dbReference type="PRINTS" id="PR00080">
    <property type="entry name" value="SDRFAMILY"/>
</dbReference>
<dbReference type="InterPro" id="IPR036291">
    <property type="entry name" value="NAD(P)-bd_dom_sf"/>
</dbReference>
<dbReference type="PRINTS" id="PR00081">
    <property type="entry name" value="GDHRDH"/>
</dbReference>
<dbReference type="NCBIfam" id="NF005065">
    <property type="entry name" value="PRK06482.1"/>
    <property type="match status" value="1"/>
</dbReference>
<keyword evidence="5" id="KW-1185">Reference proteome</keyword>
<gene>
    <name evidence="4" type="ORF">C9427_29085</name>
</gene>
<dbReference type="Gene3D" id="3.40.50.720">
    <property type="entry name" value="NAD(P)-binding Rossmann-like Domain"/>
    <property type="match status" value="1"/>
</dbReference>
<dbReference type="EMBL" id="PZJX01000054">
    <property type="protein sequence ID" value="PTE06928.1"/>
    <property type="molecule type" value="Genomic_DNA"/>
</dbReference>
<evidence type="ECO:0000313" key="5">
    <source>
        <dbReference type="Proteomes" id="UP000240259"/>
    </source>
</evidence>
<name>A0A2T4IMR4_9HYPH</name>
<accession>A0A2T4IMR4</accession>
<evidence type="ECO:0000256" key="1">
    <source>
        <dbReference type="ARBA" id="ARBA00006484"/>
    </source>
</evidence>
<dbReference type="CDD" id="cd05374">
    <property type="entry name" value="17beta-HSD-like_SDR_c"/>
    <property type="match status" value="1"/>
</dbReference>
<dbReference type="SUPFAM" id="SSF51735">
    <property type="entry name" value="NAD(P)-binding Rossmann-fold domains"/>
    <property type="match status" value="1"/>
</dbReference>
<proteinExistence type="inferred from homology"/>
<evidence type="ECO:0000256" key="3">
    <source>
        <dbReference type="RuleBase" id="RU000363"/>
    </source>
</evidence>
<dbReference type="Proteomes" id="UP000240259">
    <property type="component" value="Unassembled WGS sequence"/>
</dbReference>
<sequence>MAKISPTTRISPKTRTWFITGTSSGFGRLLTEKLLARGDRVAATVRKPEALADLKADHGDRLWIASLDVTDSEAVRRTIDKAFHDLGRIDVIVSNAGYGLFGAAEELGDDQIRHLIDTNLIGSIQLIRAVLPHLRKQGGGRILQISSEGGQMAYPGFSLYHATKWGIEGFVESVRQEVAPFGIDFTIVEPGPTRTNFAAGLVSAEPTDAYENTPVGDLRRAFVEGSFEVKGDARKMVEAMIASVGQNTAPRRLTFGAAAYASINSALRNRLAELEGQKDAALSMDFDD</sequence>
<evidence type="ECO:0000313" key="4">
    <source>
        <dbReference type="EMBL" id="PTE06928.1"/>
    </source>
</evidence>
<dbReference type="InterPro" id="IPR002347">
    <property type="entry name" value="SDR_fam"/>
</dbReference>
<dbReference type="Pfam" id="PF00106">
    <property type="entry name" value="adh_short"/>
    <property type="match status" value="1"/>
</dbReference>
<reference evidence="4 5" key="1">
    <citation type="submission" date="2018-03" db="EMBL/GenBank/DDBJ databases">
        <title>Genome sequence of the symbiotic type strain Mesorhizobium helmanticense CSLC115NT isolated from Lotus corniculatus nodules.</title>
        <authorList>
            <person name="Sannazzaro A.I."/>
            <person name="Torres Tejerizo G.A."/>
            <person name="Dip D."/>
            <person name="Caballero M."/>
            <person name="Pistorio M."/>
            <person name="Estrella M.J."/>
        </authorList>
    </citation>
    <scope>NUCLEOTIDE SEQUENCE [LARGE SCALE GENOMIC DNA]</scope>
    <source>
        <strain evidence="4 5">CSLC115N</strain>
    </source>
</reference>
<dbReference type="OrthoDB" id="9793825at2"/>
<dbReference type="GO" id="GO:0016491">
    <property type="term" value="F:oxidoreductase activity"/>
    <property type="evidence" value="ECO:0007669"/>
    <property type="project" value="UniProtKB-KW"/>
</dbReference>
<organism evidence="4 5">
    <name type="scientific">Mesorhizobium helmanticense</name>
    <dbReference type="NCBI Taxonomy" id="1776423"/>
    <lineage>
        <taxon>Bacteria</taxon>
        <taxon>Pseudomonadati</taxon>
        <taxon>Pseudomonadota</taxon>
        <taxon>Alphaproteobacteria</taxon>
        <taxon>Hyphomicrobiales</taxon>
        <taxon>Phyllobacteriaceae</taxon>
        <taxon>Mesorhizobium</taxon>
    </lineage>
</organism>
<comment type="caution">
    <text evidence="4">The sequence shown here is derived from an EMBL/GenBank/DDBJ whole genome shotgun (WGS) entry which is preliminary data.</text>
</comment>